<dbReference type="AlphaFoldDB" id="A0A4Y2N6C7"/>
<dbReference type="OrthoDB" id="1607513at2759"/>
<dbReference type="InterPro" id="IPR012337">
    <property type="entry name" value="RNaseH-like_sf"/>
</dbReference>
<dbReference type="EMBL" id="BGPR01008623">
    <property type="protein sequence ID" value="GBN34998.1"/>
    <property type="molecule type" value="Genomic_DNA"/>
</dbReference>
<proteinExistence type="predicted"/>
<accession>A0A4Y2N6C7</accession>
<organism evidence="1 2">
    <name type="scientific">Araneus ventricosus</name>
    <name type="common">Orbweaver spider</name>
    <name type="synonym">Epeira ventricosa</name>
    <dbReference type="NCBI Taxonomy" id="182803"/>
    <lineage>
        <taxon>Eukaryota</taxon>
        <taxon>Metazoa</taxon>
        <taxon>Ecdysozoa</taxon>
        <taxon>Arthropoda</taxon>
        <taxon>Chelicerata</taxon>
        <taxon>Arachnida</taxon>
        <taxon>Araneae</taxon>
        <taxon>Araneomorphae</taxon>
        <taxon>Entelegynae</taxon>
        <taxon>Araneoidea</taxon>
        <taxon>Araneidae</taxon>
        <taxon>Araneus</taxon>
    </lineage>
</organism>
<keyword evidence="2" id="KW-1185">Reference proteome</keyword>
<gene>
    <name evidence="1" type="ORF">AVEN_183818_1</name>
</gene>
<evidence type="ECO:0000313" key="1">
    <source>
        <dbReference type="EMBL" id="GBN34998.1"/>
    </source>
</evidence>
<sequence length="107" mass="12638">MPKEKLKQEVETSWNSTYDMIHRFEKNKAPILSTLALLDQHEERNLNKDDWEIMDGIIKYLIIFKSITEEISSEKTISISKVPLLTRFLVKQCLEDKSRPHSLKEMC</sequence>
<dbReference type="Proteomes" id="UP000499080">
    <property type="component" value="Unassembled WGS sequence"/>
</dbReference>
<reference evidence="1 2" key="1">
    <citation type="journal article" date="2019" name="Sci. Rep.">
        <title>Orb-weaving spider Araneus ventricosus genome elucidates the spidroin gene catalogue.</title>
        <authorList>
            <person name="Kono N."/>
            <person name="Nakamura H."/>
            <person name="Ohtoshi R."/>
            <person name="Moran D.A.P."/>
            <person name="Shinohara A."/>
            <person name="Yoshida Y."/>
            <person name="Fujiwara M."/>
            <person name="Mori M."/>
            <person name="Tomita M."/>
            <person name="Arakawa K."/>
        </authorList>
    </citation>
    <scope>NUCLEOTIDE SEQUENCE [LARGE SCALE GENOMIC DNA]</scope>
</reference>
<evidence type="ECO:0008006" key="3">
    <source>
        <dbReference type="Google" id="ProtNLM"/>
    </source>
</evidence>
<evidence type="ECO:0000313" key="2">
    <source>
        <dbReference type="Proteomes" id="UP000499080"/>
    </source>
</evidence>
<dbReference type="SUPFAM" id="SSF53098">
    <property type="entry name" value="Ribonuclease H-like"/>
    <property type="match status" value="1"/>
</dbReference>
<comment type="caution">
    <text evidence="1">The sequence shown here is derived from an EMBL/GenBank/DDBJ whole genome shotgun (WGS) entry which is preliminary data.</text>
</comment>
<protein>
    <recommendedName>
        <fullName evidence="3">Zinc finger BED domain-containing protein 4</fullName>
    </recommendedName>
</protein>
<name>A0A4Y2N6C7_ARAVE</name>